<dbReference type="InterPro" id="IPR038717">
    <property type="entry name" value="Tc1-like_DDE_dom"/>
</dbReference>
<evidence type="ECO:0000313" key="2">
    <source>
        <dbReference type="EMBL" id="ORE02279.1"/>
    </source>
</evidence>
<evidence type="ECO:0000259" key="1">
    <source>
        <dbReference type="Pfam" id="PF13358"/>
    </source>
</evidence>
<dbReference type="AlphaFoldDB" id="A0A1X0QRA8"/>
<dbReference type="VEuPathDB" id="FungiDB:BCV72DRAFT_252560"/>
<dbReference type="OrthoDB" id="2217172at2759"/>
<accession>A0A1X0QRA8</accession>
<sequence>MKEKIRLPLKNSSIYTVDRDKIVTEWKAAGVDFQKNCEFIGEPGFNSHQIRSKTWSVKDTPAQVKAPIQKGNNLSIVGCISPFGTLNFSKIESLKPSDKRKVKTDESSKTKVRKGTTTCDKKGFFIIMGDYRIHHSHYAIYAIQSCGYKPLFMPPYSPFLNPVEGNSLSSLDTLTARIQAACRSVTTEDCLGWIIYSMSFWDKCFNKEVGLA</sequence>
<proteinExistence type="predicted"/>
<dbReference type="EMBL" id="KV922060">
    <property type="protein sequence ID" value="ORE02279.1"/>
    <property type="molecule type" value="Genomic_DNA"/>
</dbReference>
<dbReference type="Pfam" id="PF13358">
    <property type="entry name" value="DDE_3"/>
    <property type="match status" value="1"/>
</dbReference>
<dbReference type="Gene3D" id="3.30.420.10">
    <property type="entry name" value="Ribonuclease H-like superfamily/Ribonuclease H"/>
    <property type="match status" value="1"/>
</dbReference>
<reference evidence="2" key="1">
    <citation type="journal article" date="2016" name="Proc. Natl. Acad. Sci. U.S.A.">
        <title>Lipid metabolic changes in an early divergent fungus govern the establishment of a mutualistic symbiosis with endobacteria.</title>
        <authorList>
            <person name="Lastovetsky O.A."/>
            <person name="Gaspar M.L."/>
            <person name="Mondo S.J."/>
            <person name="LaButti K.M."/>
            <person name="Sandor L."/>
            <person name="Grigoriev I.V."/>
            <person name="Henry S.A."/>
            <person name="Pawlowska T.E."/>
        </authorList>
    </citation>
    <scope>NUCLEOTIDE SEQUENCE [LARGE SCALE GENOMIC DNA]</scope>
    <source>
        <strain evidence="2">ATCC 52814</strain>
    </source>
</reference>
<gene>
    <name evidence="2" type="ORF">BCV72DRAFT_252560</name>
</gene>
<organism evidence="2">
    <name type="scientific">Rhizopus microsporus var. microsporus</name>
    <dbReference type="NCBI Taxonomy" id="86635"/>
    <lineage>
        <taxon>Eukaryota</taxon>
        <taxon>Fungi</taxon>
        <taxon>Fungi incertae sedis</taxon>
        <taxon>Mucoromycota</taxon>
        <taxon>Mucoromycotina</taxon>
        <taxon>Mucoromycetes</taxon>
        <taxon>Mucorales</taxon>
        <taxon>Mucorineae</taxon>
        <taxon>Rhizopodaceae</taxon>
        <taxon>Rhizopus</taxon>
    </lineage>
</organism>
<protein>
    <recommendedName>
        <fullName evidence="1">Tc1-like transposase DDE domain-containing protein</fullName>
    </recommendedName>
</protein>
<feature type="domain" description="Tc1-like transposase DDE" evidence="1">
    <location>
        <begin position="39"/>
        <end position="165"/>
    </location>
</feature>
<name>A0A1X0QRA8_RHIZD</name>
<dbReference type="GO" id="GO:0003676">
    <property type="term" value="F:nucleic acid binding"/>
    <property type="evidence" value="ECO:0007669"/>
    <property type="project" value="InterPro"/>
</dbReference>
<dbReference type="Proteomes" id="UP000242414">
    <property type="component" value="Unassembled WGS sequence"/>
</dbReference>
<dbReference type="InterPro" id="IPR036397">
    <property type="entry name" value="RNaseH_sf"/>
</dbReference>